<dbReference type="RefSeq" id="WP_214170298.1">
    <property type="nucleotide sequence ID" value="NZ_JAHCVJ010000001.1"/>
</dbReference>
<feature type="coiled-coil region" evidence="1">
    <location>
        <begin position="150"/>
        <end position="177"/>
    </location>
</feature>
<accession>A0AAW4KYW6</accession>
<evidence type="ECO:0000313" key="3">
    <source>
        <dbReference type="Proteomes" id="UP000811899"/>
    </source>
</evidence>
<gene>
    <name evidence="2" type="ORF">KI809_04565</name>
</gene>
<organism evidence="2 3">
    <name type="scientific">Geoanaerobacter pelophilus</name>
    <dbReference type="NCBI Taxonomy" id="60036"/>
    <lineage>
        <taxon>Bacteria</taxon>
        <taxon>Pseudomonadati</taxon>
        <taxon>Thermodesulfobacteriota</taxon>
        <taxon>Desulfuromonadia</taxon>
        <taxon>Geobacterales</taxon>
        <taxon>Geobacteraceae</taxon>
        <taxon>Geoanaerobacter</taxon>
    </lineage>
</organism>
<dbReference type="EMBL" id="JAHCVJ010000001">
    <property type="protein sequence ID" value="MBT0663569.1"/>
    <property type="molecule type" value="Genomic_DNA"/>
</dbReference>
<comment type="caution">
    <text evidence="2">The sequence shown here is derived from an EMBL/GenBank/DDBJ whole genome shotgun (WGS) entry which is preliminary data.</text>
</comment>
<evidence type="ECO:0008006" key="4">
    <source>
        <dbReference type="Google" id="ProtNLM"/>
    </source>
</evidence>
<keyword evidence="1" id="KW-0175">Coiled coil</keyword>
<dbReference type="PROSITE" id="PS51257">
    <property type="entry name" value="PROKAR_LIPOPROTEIN"/>
    <property type="match status" value="1"/>
</dbReference>
<protein>
    <recommendedName>
        <fullName evidence="4">DUF4142 domain-containing protein</fullName>
    </recommendedName>
</protein>
<evidence type="ECO:0000313" key="2">
    <source>
        <dbReference type="EMBL" id="MBT0663569.1"/>
    </source>
</evidence>
<evidence type="ECO:0000256" key="1">
    <source>
        <dbReference type="SAM" id="Coils"/>
    </source>
</evidence>
<name>A0AAW4KYW6_9BACT</name>
<proteinExistence type="predicted"/>
<keyword evidence="3" id="KW-1185">Reference proteome</keyword>
<sequence length="180" mass="19340">MKNIVLVALVIGVMALCGCSTEKAPAPQQQIPAITLSAADKEKLMAFQKEVLSIENLTDKAIQLALDELKSVLKGGEISINLPSIIDKAKSECLRAGESLAKKAIPEALPPEARKILDDAKTGLIAAYKTYAASFDAIRSFVTDKNPMTLLEYRKKNAEAQELLKGATEKLKQIMTAAGV</sequence>
<reference evidence="2 3" key="1">
    <citation type="submission" date="2021-05" db="EMBL/GenBank/DDBJ databases">
        <title>The draft genome of Geobacter pelophilus DSM 12255.</title>
        <authorList>
            <person name="Xu Z."/>
            <person name="Masuda Y."/>
            <person name="Itoh H."/>
            <person name="Senoo K."/>
        </authorList>
    </citation>
    <scope>NUCLEOTIDE SEQUENCE [LARGE SCALE GENOMIC DNA]</scope>
    <source>
        <strain evidence="2 3">DSM 12255</strain>
    </source>
</reference>
<dbReference type="AlphaFoldDB" id="A0AAW4KYW6"/>
<dbReference type="Proteomes" id="UP000811899">
    <property type="component" value="Unassembled WGS sequence"/>
</dbReference>